<sequence>MQQKRNDIQWLRALAAIEVVVWHTDLVTKHFSAANIAGSFYERFGGFGVELFFIISGYVIALTAPRHATGAGFMLARLARLIPLYWSATALVFLAALLNPDWSQGSLDFRPEVIAKSLAFWPQQQVPVMALGWSLEHEMLFYGLAALWLGGGGRARAAWAMPALLAGLGTLGFFLGTGLAQRVWDLHLASPYMLAFGFGWLFRLAETAAGRRRLGLLALPPAMVALLAVLPIRPEEGLLLLRLAVAVALFLAALGLRRLLERPGPTNALMGRVGDASYSIYLSHWFVLSILGKLLGPLDPADGFDALLRLLAVLLCMAVGVAVFTQAEAPIDRALKRRLGAWEAGRARRRALRPASGLARAAPA</sequence>
<feature type="transmembrane region" description="Helical" evidence="1">
    <location>
        <begin position="307"/>
        <end position="327"/>
    </location>
</feature>
<feature type="domain" description="Acyltransferase 3" evidence="2">
    <location>
        <begin position="6"/>
        <end position="323"/>
    </location>
</feature>
<keyword evidence="1" id="KW-1133">Transmembrane helix</keyword>
<comment type="caution">
    <text evidence="3">The sequence shown here is derived from an EMBL/GenBank/DDBJ whole genome shotgun (WGS) entry which is preliminary data.</text>
</comment>
<proteinExistence type="predicted"/>
<dbReference type="EC" id="2.3.-.-" evidence="3"/>
<keyword evidence="1" id="KW-0472">Membrane</keyword>
<feature type="transmembrane region" description="Helical" evidence="1">
    <location>
        <begin position="157"/>
        <end position="180"/>
    </location>
</feature>
<organism evidence="3 4">
    <name type="scientific">Paeniroseomonas aquatica</name>
    <dbReference type="NCBI Taxonomy" id="373043"/>
    <lineage>
        <taxon>Bacteria</taxon>
        <taxon>Pseudomonadati</taxon>
        <taxon>Pseudomonadota</taxon>
        <taxon>Alphaproteobacteria</taxon>
        <taxon>Acetobacterales</taxon>
        <taxon>Acetobacteraceae</taxon>
        <taxon>Paeniroseomonas</taxon>
    </lineage>
</organism>
<dbReference type="GO" id="GO:0016746">
    <property type="term" value="F:acyltransferase activity"/>
    <property type="evidence" value="ECO:0007669"/>
    <property type="project" value="UniProtKB-KW"/>
</dbReference>
<feature type="transmembrane region" description="Helical" evidence="1">
    <location>
        <begin position="44"/>
        <end position="65"/>
    </location>
</feature>
<feature type="transmembrane region" description="Helical" evidence="1">
    <location>
        <begin position="77"/>
        <end position="98"/>
    </location>
</feature>
<dbReference type="PANTHER" id="PTHR23028">
    <property type="entry name" value="ACETYLTRANSFERASE"/>
    <property type="match status" value="1"/>
</dbReference>
<dbReference type="EMBL" id="JAUFPN010000310">
    <property type="protein sequence ID" value="MDN3568881.1"/>
    <property type="molecule type" value="Genomic_DNA"/>
</dbReference>
<dbReference type="Pfam" id="PF01757">
    <property type="entry name" value="Acyl_transf_3"/>
    <property type="match status" value="1"/>
</dbReference>
<gene>
    <name evidence="3" type="ORF">QWZ14_31270</name>
</gene>
<dbReference type="InterPro" id="IPR050879">
    <property type="entry name" value="Acyltransferase_3"/>
</dbReference>
<name>A0ABT8AGE7_9PROT</name>
<feature type="transmembrane region" description="Helical" evidence="1">
    <location>
        <begin position="276"/>
        <end position="295"/>
    </location>
</feature>
<feature type="transmembrane region" description="Helical" evidence="1">
    <location>
        <begin position="214"/>
        <end position="232"/>
    </location>
</feature>
<evidence type="ECO:0000313" key="3">
    <source>
        <dbReference type="EMBL" id="MDN3568881.1"/>
    </source>
</evidence>
<keyword evidence="3" id="KW-0012">Acyltransferase</keyword>
<dbReference type="Proteomes" id="UP001529369">
    <property type="component" value="Unassembled WGS sequence"/>
</dbReference>
<evidence type="ECO:0000256" key="1">
    <source>
        <dbReference type="SAM" id="Phobius"/>
    </source>
</evidence>
<dbReference type="InterPro" id="IPR002656">
    <property type="entry name" value="Acyl_transf_3_dom"/>
</dbReference>
<keyword evidence="4" id="KW-1185">Reference proteome</keyword>
<feature type="transmembrane region" description="Helical" evidence="1">
    <location>
        <begin position="186"/>
        <end position="202"/>
    </location>
</feature>
<dbReference type="PANTHER" id="PTHR23028:SF131">
    <property type="entry name" value="BLR2367 PROTEIN"/>
    <property type="match status" value="1"/>
</dbReference>
<evidence type="ECO:0000259" key="2">
    <source>
        <dbReference type="Pfam" id="PF01757"/>
    </source>
</evidence>
<keyword evidence="3" id="KW-0808">Transferase</keyword>
<protein>
    <submittedName>
        <fullName evidence="3">Acyltransferase</fullName>
        <ecNumber evidence="3">2.3.-.-</ecNumber>
    </submittedName>
</protein>
<keyword evidence="1" id="KW-0812">Transmembrane</keyword>
<dbReference type="RefSeq" id="WP_290321003.1">
    <property type="nucleotide sequence ID" value="NZ_JAUFPN010000310.1"/>
</dbReference>
<feature type="transmembrane region" description="Helical" evidence="1">
    <location>
        <begin position="238"/>
        <end position="256"/>
    </location>
</feature>
<accession>A0ABT8AGE7</accession>
<reference evidence="4" key="1">
    <citation type="journal article" date="2019" name="Int. J. Syst. Evol. Microbiol.">
        <title>The Global Catalogue of Microorganisms (GCM) 10K type strain sequencing project: providing services to taxonomists for standard genome sequencing and annotation.</title>
        <authorList>
            <consortium name="The Broad Institute Genomics Platform"/>
            <consortium name="The Broad Institute Genome Sequencing Center for Infectious Disease"/>
            <person name="Wu L."/>
            <person name="Ma J."/>
        </authorList>
    </citation>
    <scope>NUCLEOTIDE SEQUENCE [LARGE SCALE GENOMIC DNA]</scope>
    <source>
        <strain evidence="4">CECT 7131</strain>
    </source>
</reference>
<evidence type="ECO:0000313" key="4">
    <source>
        <dbReference type="Proteomes" id="UP001529369"/>
    </source>
</evidence>